<dbReference type="InterPro" id="IPR027065">
    <property type="entry name" value="Lon_Prtase"/>
</dbReference>
<dbReference type="InterPro" id="IPR046844">
    <property type="entry name" value="Lon-like_helical"/>
</dbReference>
<accession>A0A4R2LJG6</accession>
<comment type="caution">
    <text evidence="5">The sequence shown here is derived from an EMBL/GenBank/DDBJ whole genome shotgun (WGS) entry which is preliminary data.</text>
</comment>
<dbReference type="InterPro" id="IPR008269">
    <property type="entry name" value="Lon_proteolytic"/>
</dbReference>
<keyword evidence="2" id="KW-0378">Hydrolase</keyword>
<dbReference type="SUPFAM" id="SSF52540">
    <property type="entry name" value="P-loop containing nucleoside triphosphate hydrolases"/>
    <property type="match status" value="1"/>
</dbReference>
<feature type="active site" evidence="2">
    <location>
        <position position="692"/>
    </location>
</feature>
<sequence>MDKSKKLSYKRLKKMYNPDNFPFSSTEELASAKEIIGQSRAEKAMEFGLRVKNSKYNIFIVGLKGTGKKSYAKKIAEKNAKTENIPDDWCYVYNFDEPSRPIALNMPPGMGKIFCDDMDELIKELLEVVPKKFSDEIYEQYKGKIIKKYQKERNILLEQLTAYCLENGFDIKNTNKGFALSPRINGKAIGDEEYEMLDEEQKKQIEQKAEDVEKKAVALLRKIKHIEHKAKIKMGQLDDEVGRCTVKPFVDVLFDKYKDHEKVIKYLKTVQENIVENIYDFDASEEEQDETVEDSFLKKYKVNLFVDNSNNIGAPVIIEYNPSYQNLVGKIEYENEQGSLKTDFTMIKAGAMHKANGGYLILQANQILSNIKSWDALKRVVETGQLCIESLRTQLGIVDIVSLKPEAINIHLKVILVGNPYIYNMLYAYDENFEKLFKIKVDFDSVMDGNEENGLKMAQFIRFFCEKEKLKHLDASGVAKILEYSHRIAGSQKKLTTRFNKLVEILIEADVWAEIDQSLLIAERHVKKAYVEKIYRNNKIEQKIEEMYKKGKILFHTKGKKIGSIHGLSVIDLGDYIFGKPSAISVTTFVGNKGIVNIEREAKLSGSIHDKGVMILEGYLSEKFAQEYPLTLTAKICFEQNYSGVDGDSASSTELYALLSSLSDTPINQNIAVTGSVNQKGEIQPIGGVSEKIEGFFSLCNYYGLTGEQGVIIPHQNIEDLVLCDDVIDAVKEEKFHIYPISKIEEGMEILTDTSFDEICEAVKNKLDQYMITVKNEIRNKGSKMFKRNR</sequence>
<feature type="domain" description="Lon proteolytic" evidence="4">
    <location>
        <begin position="559"/>
        <end position="754"/>
    </location>
</feature>
<keyword evidence="3" id="KW-0175">Coiled coil</keyword>
<feature type="active site" evidence="2">
    <location>
        <position position="649"/>
    </location>
</feature>
<comment type="similarity">
    <text evidence="2">Belongs to the peptidase S16 family.</text>
</comment>
<protein>
    <recommendedName>
        <fullName evidence="2">endopeptidase La</fullName>
        <ecNumber evidence="2">3.4.21.53</ecNumber>
    </recommendedName>
</protein>
<dbReference type="RefSeq" id="WP_132242462.1">
    <property type="nucleotide sequence ID" value="NZ_SLWV01000002.1"/>
</dbReference>
<dbReference type="Pfam" id="PF20437">
    <property type="entry name" value="LonC_helical"/>
    <property type="match status" value="1"/>
</dbReference>
<dbReference type="EMBL" id="SLWV01000002">
    <property type="protein sequence ID" value="TCO79515.1"/>
    <property type="molecule type" value="Genomic_DNA"/>
</dbReference>
<dbReference type="InterPro" id="IPR020568">
    <property type="entry name" value="Ribosomal_Su5_D2-typ_SF"/>
</dbReference>
<dbReference type="OrthoDB" id="9758568at2"/>
<evidence type="ECO:0000256" key="1">
    <source>
        <dbReference type="ARBA" id="ARBA00022670"/>
    </source>
</evidence>
<dbReference type="GO" id="GO:0030163">
    <property type="term" value="P:protein catabolic process"/>
    <property type="evidence" value="ECO:0007669"/>
    <property type="project" value="InterPro"/>
</dbReference>
<keyword evidence="1 2" id="KW-0645">Protease</keyword>
<feature type="coiled-coil region" evidence="3">
    <location>
        <begin position="195"/>
        <end position="229"/>
    </location>
</feature>
<evidence type="ECO:0000313" key="6">
    <source>
        <dbReference type="Proteomes" id="UP000294919"/>
    </source>
</evidence>
<dbReference type="Pfam" id="PF05362">
    <property type="entry name" value="Lon_C"/>
    <property type="match status" value="1"/>
</dbReference>
<dbReference type="InterPro" id="IPR027417">
    <property type="entry name" value="P-loop_NTPase"/>
</dbReference>
<reference evidence="5 6" key="1">
    <citation type="submission" date="2019-03" db="EMBL/GenBank/DDBJ databases">
        <title>Genomic Encyclopedia of Type Strains, Phase IV (KMG-IV): sequencing the most valuable type-strain genomes for metagenomic binning, comparative biology and taxonomic classification.</title>
        <authorList>
            <person name="Goeker M."/>
        </authorList>
    </citation>
    <scope>NUCLEOTIDE SEQUENCE [LARGE SCALE GENOMIC DNA]</scope>
    <source>
        <strain evidence="5 6">DSM 102940</strain>
    </source>
</reference>
<dbReference type="SUPFAM" id="SSF54211">
    <property type="entry name" value="Ribosomal protein S5 domain 2-like"/>
    <property type="match status" value="1"/>
</dbReference>
<dbReference type="AlphaFoldDB" id="A0A4R2LJG6"/>
<gene>
    <name evidence="5" type="ORF">EV214_102239</name>
</gene>
<name>A0A4R2LJG6_9FIRM</name>
<dbReference type="Pfam" id="PF13654">
    <property type="entry name" value="AAA_32"/>
    <property type="match status" value="1"/>
</dbReference>
<evidence type="ECO:0000256" key="3">
    <source>
        <dbReference type="SAM" id="Coils"/>
    </source>
</evidence>
<comment type="catalytic activity">
    <reaction evidence="2">
        <text>Hydrolysis of proteins in presence of ATP.</text>
        <dbReference type="EC" id="3.4.21.53"/>
    </reaction>
</comment>
<keyword evidence="2" id="KW-0720">Serine protease</keyword>
<dbReference type="GO" id="GO:0005524">
    <property type="term" value="F:ATP binding"/>
    <property type="evidence" value="ECO:0007669"/>
    <property type="project" value="InterPro"/>
</dbReference>
<dbReference type="Proteomes" id="UP000294919">
    <property type="component" value="Unassembled WGS sequence"/>
</dbReference>
<dbReference type="PROSITE" id="PS51786">
    <property type="entry name" value="LON_PROTEOLYTIC"/>
    <property type="match status" value="1"/>
</dbReference>
<dbReference type="Pfam" id="PF20436">
    <property type="entry name" value="LonB_AAA-LID"/>
    <property type="match status" value="1"/>
</dbReference>
<dbReference type="Gene3D" id="3.40.50.300">
    <property type="entry name" value="P-loop containing nucleotide triphosphate hydrolases"/>
    <property type="match status" value="2"/>
</dbReference>
<organism evidence="5 6">
    <name type="scientific">Marinisporobacter balticus</name>
    <dbReference type="NCBI Taxonomy" id="2018667"/>
    <lineage>
        <taxon>Bacteria</taxon>
        <taxon>Bacillati</taxon>
        <taxon>Bacillota</taxon>
        <taxon>Clostridia</taxon>
        <taxon>Peptostreptococcales</taxon>
        <taxon>Thermotaleaceae</taxon>
        <taxon>Marinisporobacter</taxon>
    </lineage>
</organism>
<dbReference type="InterPro" id="IPR046843">
    <property type="entry name" value="LonB_AAA-LID"/>
</dbReference>
<evidence type="ECO:0000259" key="4">
    <source>
        <dbReference type="PROSITE" id="PS51786"/>
    </source>
</evidence>
<dbReference type="EC" id="3.4.21.53" evidence="2"/>
<dbReference type="GO" id="GO:0004252">
    <property type="term" value="F:serine-type endopeptidase activity"/>
    <property type="evidence" value="ECO:0007669"/>
    <property type="project" value="UniProtKB-UniRule"/>
</dbReference>
<dbReference type="PANTHER" id="PTHR10046">
    <property type="entry name" value="ATP DEPENDENT LON PROTEASE FAMILY MEMBER"/>
    <property type="match status" value="1"/>
</dbReference>
<dbReference type="GO" id="GO:0006508">
    <property type="term" value="P:proteolysis"/>
    <property type="evidence" value="ECO:0007669"/>
    <property type="project" value="UniProtKB-KW"/>
</dbReference>
<dbReference type="InterPro" id="IPR014721">
    <property type="entry name" value="Ribsml_uS5_D2-typ_fold_subgr"/>
</dbReference>
<dbReference type="GO" id="GO:0004176">
    <property type="term" value="F:ATP-dependent peptidase activity"/>
    <property type="evidence" value="ECO:0007669"/>
    <property type="project" value="UniProtKB-UniRule"/>
</dbReference>
<dbReference type="Gene3D" id="3.30.230.10">
    <property type="match status" value="1"/>
</dbReference>
<keyword evidence="6" id="KW-1185">Reference proteome</keyword>
<dbReference type="Gene3D" id="1.10.8.60">
    <property type="match status" value="1"/>
</dbReference>
<dbReference type="PRINTS" id="PR00830">
    <property type="entry name" value="ENDOLAPTASE"/>
</dbReference>
<dbReference type="InterPro" id="IPR041699">
    <property type="entry name" value="AAA_32"/>
</dbReference>
<evidence type="ECO:0000313" key="5">
    <source>
        <dbReference type="EMBL" id="TCO79515.1"/>
    </source>
</evidence>
<evidence type="ECO:0000256" key="2">
    <source>
        <dbReference type="PROSITE-ProRule" id="PRU01122"/>
    </source>
</evidence>
<proteinExistence type="inferred from homology"/>